<accession>A0A167W5M4</accession>
<organism evidence="2">
    <name type="scientific">Penicillium chrysogenum</name>
    <name type="common">Penicillium notatum</name>
    <dbReference type="NCBI Taxonomy" id="5076"/>
    <lineage>
        <taxon>Eukaryota</taxon>
        <taxon>Fungi</taxon>
        <taxon>Dikarya</taxon>
        <taxon>Ascomycota</taxon>
        <taxon>Pezizomycotina</taxon>
        <taxon>Eurotiomycetes</taxon>
        <taxon>Eurotiomycetidae</taxon>
        <taxon>Eurotiales</taxon>
        <taxon>Aspergillaceae</taxon>
        <taxon>Penicillium</taxon>
        <taxon>Penicillium chrysogenum species complex</taxon>
    </lineage>
</organism>
<feature type="signal peptide" evidence="1">
    <location>
        <begin position="1"/>
        <end position="17"/>
    </location>
</feature>
<proteinExistence type="predicted"/>
<name>A0A167W5M4_PENCH</name>
<evidence type="ECO:0008006" key="3">
    <source>
        <dbReference type="Google" id="ProtNLM"/>
    </source>
</evidence>
<dbReference type="OMA" id="TFTHWSE"/>
<sequence>MRTSWFLSTALAALVTADESTRINYFGGGMQWAHSLSLHPWTSTAASVAGINAIATTYEIRCLSDAPKSDCEIATPWTMIQGPSTYSLTGVYTASGSGSVNAVTGTQNFDCTFAKATQSPSCSFSVKVTGTTAGVSYSTSTSTSTTNLPTKSYTSYGIDVTAGTASFTASQATQTPNAGAAMATAAPMGAAAVVVVVAML</sequence>
<evidence type="ECO:0000256" key="1">
    <source>
        <dbReference type="SAM" id="SignalP"/>
    </source>
</evidence>
<reference evidence="2" key="1">
    <citation type="journal article" date="2014" name="Genome Announc.">
        <title>Complete sequencing and chromosome-scale genome assembly of the industrial progenitor strain P2niaD18 from the penicillin producer Penicillium chrysogenum.</title>
        <authorList>
            <person name="Specht T."/>
            <person name="Dahlmann T.A."/>
            <person name="Zadra I."/>
            <person name="Kurnsteiner H."/>
            <person name="Kuck U."/>
        </authorList>
    </citation>
    <scope>NUCLEOTIDE SEQUENCE [LARGE SCALE GENOMIC DNA]</scope>
    <source>
        <strain evidence="2">P2niaD18</strain>
    </source>
</reference>
<evidence type="ECO:0000313" key="2">
    <source>
        <dbReference type="EMBL" id="KZN91290.1"/>
    </source>
</evidence>
<dbReference type="Proteomes" id="UP000076449">
    <property type="component" value="Chromosome I"/>
</dbReference>
<keyword evidence="1" id="KW-0732">Signal</keyword>
<protein>
    <recommendedName>
        <fullName evidence="3">GPI anchored cell wall protein</fullName>
    </recommendedName>
</protein>
<dbReference type="EMBL" id="CM002798">
    <property type="protein sequence ID" value="KZN91290.1"/>
    <property type="molecule type" value="Genomic_DNA"/>
</dbReference>
<gene>
    <name evidence="2" type="ORF">EN45_014220</name>
</gene>
<feature type="chain" id="PRO_5007893783" description="GPI anchored cell wall protein" evidence="1">
    <location>
        <begin position="18"/>
        <end position="200"/>
    </location>
</feature>
<dbReference type="AlphaFoldDB" id="A0A167W5M4"/>
<dbReference type="PhylomeDB" id="A0A167W5M4"/>